<evidence type="ECO:0000313" key="5">
    <source>
        <dbReference type="EMBL" id="NHO67286.1"/>
    </source>
</evidence>
<evidence type="ECO:0000313" key="6">
    <source>
        <dbReference type="Proteomes" id="UP000787472"/>
    </source>
</evidence>
<proteinExistence type="inferred from homology"/>
<evidence type="ECO:0000256" key="1">
    <source>
        <dbReference type="ARBA" id="ARBA00006484"/>
    </source>
</evidence>
<comment type="caution">
    <text evidence="5">The sequence shown here is derived from an EMBL/GenBank/DDBJ whole genome shotgun (WGS) entry which is preliminary data.</text>
</comment>
<keyword evidence="6" id="KW-1185">Reference proteome</keyword>
<dbReference type="InterPro" id="IPR045313">
    <property type="entry name" value="CBR1-like"/>
</dbReference>
<dbReference type="InterPro" id="IPR036291">
    <property type="entry name" value="NAD(P)-bd_dom_sf"/>
</dbReference>
<name>A0A9E5MN27_9GAMM</name>
<dbReference type="PRINTS" id="PR00080">
    <property type="entry name" value="SDRFAMILY"/>
</dbReference>
<reference evidence="5" key="1">
    <citation type="submission" date="2020-03" db="EMBL/GenBank/DDBJ databases">
        <authorList>
            <person name="Guo F."/>
        </authorList>
    </citation>
    <scope>NUCLEOTIDE SEQUENCE</scope>
    <source>
        <strain evidence="5">JCM 30134</strain>
    </source>
</reference>
<dbReference type="CDD" id="cd05324">
    <property type="entry name" value="carb_red_PTCR-like_SDR_c"/>
    <property type="match status" value="1"/>
</dbReference>
<keyword evidence="2" id="KW-0521">NADP</keyword>
<dbReference type="InterPro" id="IPR002347">
    <property type="entry name" value="SDR_fam"/>
</dbReference>
<dbReference type="EMBL" id="JAAONZ010000015">
    <property type="protein sequence ID" value="NHO67286.1"/>
    <property type="molecule type" value="Genomic_DNA"/>
</dbReference>
<dbReference type="Pfam" id="PF00106">
    <property type="entry name" value="adh_short"/>
    <property type="match status" value="1"/>
</dbReference>
<evidence type="ECO:0000256" key="3">
    <source>
        <dbReference type="ARBA" id="ARBA00023002"/>
    </source>
</evidence>
<dbReference type="RefSeq" id="WP_167189706.1">
    <property type="nucleotide sequence ID" value="NZ_JAAONZ010000015.1"/>
</dbReference>
<dbReference type="Gene3D" id="3.40.50.720">
    <property type="entry name" value="NAD(P)-binding Rossmann-like Domain"/>
    <property type="match status" value="1"/>
</dbReference>
<dbReference type="PANTHER" id="PTHR43963:SF6">
    <property type="entry name" value="CHAIN DEHYDROGENASE FAMILY PROTEIN, PUTATIVE (AFU_ORTHOLOGUE AFUA_3G15350)-RELATED"/>
    <property type="match status" value="1"/>
</dbReference>
<keyword evidence="3" id="KW-0560">Oxidoreductase</keyword>
<evidence type="ECO:0000256" key="4">
    <source>
        <dbReference type="RuleBase" id="RU000363"/>
    </source>
</evidence>
<dbReference type="AlphaFoldDB" id="A0A9E5MN27"/>
<dbReference type="GO" id="GO:0016616">
    <property type="term" value="F:oxidoreductase activity, acting on the CH-OH group of donors, NAD or NADP as acceptor"/>
    <property type="evidence" value="ECO:0007669"/>
    <property type="project" value="InterPro"/>
</dbReference>
<evidence type="ECO:0000256" key="2">
    <source>
        <dbReference type="ARBA" id="ARBA00022857"/>
    </source>
</evidence>
<gene>
    <name evidence="5" type="ORF">G8770_17190</name>
</gene>
<protein>
    <submittedName>
        <fullName evidence="5">SDR family oxidoreductase</fullName>
    </submittedName>
</protein>
<dbReference type="PANTHER" id="PTHR43963">
    <property type="entry name" value="CARBONYL REDUCTASE 1-RELATED"/>
    <property type="match status" value="1"/>
</dbReference>
<dbReference type="PRINTS" id="PR00081">
    <property type="entry name" value="GDHRDH"/>
</dbReference>
<sequence>MQKNENNQTCRKVAVVTGANRGIGAQVSRQLARQGIHVIVTARQLPQAQQLVDEIVSEGGSAEGFCLEVSSPQNAHALCEYLRQHHGRLDILVNNAGIAVDQWVSGFDVSLDVMAQTFNTNVTGVLNCCQQLMPLMREGGYGRVVNVSTELASLTGMELGSTVAYRTSKAALNALTKLLSLELKDEPGILINAACPGWVKTDLGGDQAPRTVAEGADTIVWLATLPAGAGSGGLYRDREPYPW</sequence>
<organism evidence="5 6">
    <name type="scientific">Pseudomaricurvus hydrocarbonicus</name>
    <dbReference type="NCBI Taxonomy" id="1470433"/>
    <lineage>
        <taxon>Bacteria</taxon>
        <taxon>Pseudomonadati</taxon>
        <taxon>Pseudomonadota</taxon>
        <taxon>Gammaproteobacteria</taxon>
        <taxon>Cellvibrionales</taxon>
        <taxon>Cellvibrionaceae</taxon>
        <taxon>Pseudomaricurvus</taxon>
    </lineage>
</organism>
<comment type="similarity">
    <text evidence="1 4">Belongs to the short-chain dehydrogenases/reductases (SDR) family.</text>
</comment>
<dbReference type="SUPFAM" id="SSF51735">
    <property type="entry name" value="NAD(P)-binding Rossmann-fold domains"/>
    <property type="match status" value="1"/>
</dbReference>
<accession>A0A9E5MN27</accession>
<dbReference type="Proteomes" id="UP000787472">
    <property type="component" value="Unassembled WGS sequence"/>
</dbReference>